<comment type="caution">
    <text evidence="1">The sequence shown here is derived from an EMBL/GenBank/DDBJ whole genome shotgun (WGS) entry which is preliminary data.</text>
</comment>
<proteinExistence type="predicted"/>
<name>A0A7J7KXX4_9MAGN</name>
<reference evidence="1 2" key="1">
    <citation type="journal article" date="2020" name="IScience">
        <title>Genome Sequencing of the Endangered Kingdonia uniflora (Circaeasteraceae, Ranunculales) Reveals Potential Mechanisms of Evolutionary Specialization.</title>
        <authorList>
            <person name="Sun Y."/>
            <person name="Deng T."/>
            <person name="Zhang A."/>
            <person name="Moore M.J."/>
            <person name="Landis J.B."/>
            <person name="Lin N."/>
            <person name="Zhang H."/>
            <person name="Zhang X."/>
            <person name="Huang J."/>
            <person name="Zhang X."/>
            <person name="Sun H."/>
            <person name="Wang H."/>
        </authorList>
    </citation>
    <scope>NUCLEOTIDE SEQUENCE [LARGE SCALE GENOMIC DNA]</scope>
    <source>
        <strain evidence="1">TB1705</strain>
        <tissue evidence="1">Leaf</tissue>
    </source>
</reference>
<dbReference type="Proteomes" id="UP000541444">
    <property type="component" value="Unassembled WGS sequence"/>
</dbReference>
<accession>A0A7J7KXX4</accession>
<dbReference type="EMBL" id="JACGCM010002811">
    <property type="protein sequence ID" value="KAF6135188.1"/>
    <property type="molecule type" value="Genomic_DNA"/>
</dbReference>
<evidence type="ECO:0000313" key="2">
    <source>
        <dbReference type="Proteomes" id="UP000541444"/>
    </source>
</evidence>
<sequence>MPFIVRVIQPIFPNFPLPLLHSLLPSKFHLLHVSPFFRLLDFHTLRYLNLLSRASLNKRLFFFLQGYFEILIPP</sequence>
<protein>
    <submittedName>
        <fullName evidence="1">Uncharacterized protein</fullName>
    </submittedName>
</protein>
<gene>
    <name evidence="1" type="ORF">GIB67_035259</name>
</gene>
<evidence type="ECO:0000313" key="1">
    <source>
        <dbReference type="EMBL" id="KAF6135188.1"/>
    </source>
</evidence>
<organism evidence="1 2">
    <name type="scientific">Kingdonia uniflora</name>
    <dbReference type="NCBI Taxonomy" id="39325"/>
    <lineage>
        <taxon>Eukaryota</taxon>
        <taxon>Viridiplantae</taxon>
        <taxon>Streptophyta</taxon>
        <taxon>Embryophyta</taxon>
        <taxon>Tracheophyta</taxon>
        <taxon>Spermatophyta</taxon>
        <taxon>Magnoliopsida</taxon>
        <taxon>Ranunculales</taxon>
        <taxon>Circaeasteraceae</taxon>
        <taxon>Kingdonia</taxon>
    </lineage>
</organism>
<keyword evidence="2" id="KW-1185">Reference proteome</keyword>
<dbReference type="AlphaFoldDB" id="A0A7J7KXX4"/>